<name>A0A238FIQ9_9BASI</name>
<organism evidence="4 5">
    <name type="scientific">Microbotryum intermedium</name>
    <dbReference type="NCBI Taxonomy" id="269621"/>
    <lineage>
        <taxon>Eukaryota</taxon>
        <taxon>Fungi</taxon>
        <taxon>Dikarya</taxon>
        <taxon>Basidiomycota</taxon>
        <taxon>Pucciniomycotina</taxon>
        <taxon>Microbotryomycetes</taxon>
        <taxon>Microbotryales</taxon>
        <taxon>Microbotryaceae</taxon>
        <taxon>Microbotryum</taxon>
    </lineage>
</organism>
<feature type="compositionally biased region" description="Basic and acidic residues" evidence="2">
    <location>
        <begin position="480"/>
        <end position="494"/>
    </location>
</feature>
<dbReference type="PANTHER" id="PTHR23147">
    <property type="entry name" value="SERINE/ARGININE RICH SPLICING FACTOR"/>
    <property type="match status" value="1"/>
</dbReference>
<dbReference type="STRING" id="269621.A0A238FIQ9"/>
<accession>A0A238FIQ9</accession>
<dbReference type="PROSITE" id="PS50102">
    <property type="entry name" value="RRM"/>
    <property type="match status" value="1"/>
</dbReference>
<dbReference type="EMBL" id="FMSP01000009">
    <property type="protein sequence ID" value="SCV72679.1"/>
    <property type="molecule type" value="Genomic_DNA"/>
</dbReference>
<feature type="compositionally biased region" description="Basic and acidic residues" evidence="2">
    <location>
        <begin position="518"/>
        <end position="528"/>
    </location>
</feature>
<protein>
    <submittedName>
        <fullName evidence="4">BQ2448_4216 protein</fullName>
    </submittedName>
</protein>
<feature type="region of interest" description="Disordered" evidence="2">
    <location>
        <begin position="35"/>
        <end position="78"/>
    </location>
</feature>
<feature type="compositionally biased region" description="Polar residues" evidence="2">
    <location>
        <begin position="42"/>
        <end position="64"/>
    </location>
</feature>
<feature type="compositionally biased region" description="Basic and acidic residues" evidence="2">
    <location>
        <begin position="171"/>
        <end position="180"/>
    </location>
</feature>
<dbReference type="InterPro" id="IPR050907">
    <property type="entry name" value="SRSF"/>
</dbReference>
<feature type="compositionally biased region" description="Basic and acidic residues" evidence="2">
    <location>
        <begin position="580"/>
        <end position="595"/>
    </location>
</feature>
<evidence type="ECO:0000313" key="5">
    <source>
        <dbReference type="Proteomes" id="UP000198372"/>
    </source>
</evidence>
<feature type="compositionally biased region" description="Low complexity" evidence="2">
    <location>
        <begin position="430"/>
        <end position="442"/>
    </location>
</feature>
<dbReference type="Gene3D" id="3.30.70.330">
    <property type="match status" value="1"/>
</dbReference>
<dbReference type="InterPro" id="IPR035979">
    <property type="entry name" value="RBD_domain_sf"/>
</dbReference>
<feature type="domain" description="RRM" evidence="3">
    <location>
        <begin position="96"/>
        <end position="165"/>
    </location>
</feature>
<feature type="region of interest" description="Disordered" evidence="2">
    <location>
        <begin position="384"/>
        <end position="500"/>
    </location>
</feature>
<proteinExistence type="predicted"/>
<dbReference type="SMART" id="SM00360">
    <property type="entry name" value="RRM"/>
    <property type="match status" value="1"/>
</dbReference>
<dbReference type="AlphaFoldDB" id="A0A238FIQ9"/>
<dbReference type="OrthoDB" id="1099063at2759"/>
<feature type="region of interest" description="Disordered" evidence="2">
    <location>
        <begin position="513"/>
        <end position="619"/>
    </location>
</feature>
<dbReference type="CDD" id="cd00590">
    <property type="entry name" value="RRM_SF"/>
    <property type="match status" value="1"/>
</dbReference>
<dbReference type="GO" id="GO:0003723">
    <property type="term" value="F:RNA binding"/>
    <property type="evidence" value="ECO:0007669"/>
    <property type="project" value="UniProtKB-UniRule"/>
</dbReference>
<keyword evidence="5" id="KW-1185">Reference proteome</keyword>
<feature type="compositionally biased region" description="Pro residues" evidence="2">
    <location>
        <begin position="387"/>
        <end position="401"/>
    </location>
</feature>
<evidence type="ECO:0000256" key="1">
    <source>
        <dbReference type="PROSITE-ProRule" id="PRU00176"/>
    </source>
</evidence>
<keyword evidence="1" id="KW-0694">RNA-binding</keyword>
<sequence>MVVASSAAVAHAIKAEPVEESASLLQRLSSPTALQARVPDGSNHTASLSTSVPGIASTSTASTPQREEGLQATNKPVVPGTAAAGGQILTGGVNPQKIYIGNLPQSATLADLEDCFGQFGPCTCAIKRGFGFAEFASPEHAKAAVAKYHQGHFLGSQITVQLSHERIYLGKKSDNSKETRTPPSPAKASQVSPVPASRSMASDKLGGSRTKQVYYPPCERTPKCSETPFLTRLVAFLHIRGKDKTDPSPKPKTTPISSTAMEPIETLPPLRFVMDHVGPPAQTAVPPPQQLSPGVYERSDRYVPVLSGPGPTVHRTRAVGSADEVPAAFTSGYPEAYDPAPAYNPEPVPRFDHRADPYVHPRTATAAAPRPLEYAYRAHVDAYPYQQHPPPSSYDRNPPPESLYGCDRASSAPVRDAVPYPPFPDRPRFPSRSDPLPTSLRAPSPPPPAAYYAAPLPQQYPPRELPASRQYSYQHPNHPLSRDYDDFDRYDPRRPTASHPYESHAYLSAGLPQTLPPCDRDEGRHDARAGPVRDYARDAARYQPYGRSLPPPSQLTLNPSTSTVRDSPFGAVGTPVPHASDSKYTRAAGDERRYVDSPYGARAPVDHDWPDWGASYTRR</sequence>
<evidence type="ECO:0000256" key="2">
    <source>
        <dbReference type="SAM" id="MobiDB-lite"/>
    </source>
</evidence>
<dbReference type="InterPro" id="IPR012677">
    <property type="entry name" value="Nucleotide-bd_a/b_plait_sf"/>
</dbReference>
<feature type="compositionally biased region" description="Polar residues" evidence="2">
    <location>
        <begin position="554"/>
        <end position="565"/>
    </location>
</feature>
<dbReference type="SUPFAM" id="SSF54928">
    <property type="entry name" value="RNA-binding domain, RBD"/>
    <property type="match status" value="1"/>
</dbReference>
<evidence type="ECO:0000259" key="3">
    <source>
        <dbReference type="PROSITE" id="PS50102"/>
    </source>
</evidence>
<feature type="region of interest" description="Disordered" evidence="2">
    <location>
        <begin position="171"/>
        <end position="217"/>
    </location>
</feature>
<dbReference type="Proteomes" id="UP000198372">
    <property type="component" value="Unassembled WGS sequence"/>
</dbReference>
<evidence type="ECO:0000313" key="4">
    <source>
        <dbReference type="EMBL" id="SCV72679.1"/>
    </source>
</evidence>
<gene>
    <name evidence="4" type="ORF">BQ2448_4216</name>
</gene>
<reference evidence="5" key="1">
    <citation type="submission" date="2016-09" db="EMBL/GenBank/DDBJ databases">
        <authorList>
            <person name="Jeantristanb JTB J.-T."/>
            <person name="Ricardo R."/>
        </authorList>
    </citation>
    <scope>NUCLEOTIDE SEQUENCE [LARGE SCALE GENOMIC DNA]</scope>
</reference>
<dbReference type="Pfam" id="PF00076">
    <property type="entry name" value="RRM_1"/>
    <property type="match status" value="1"/>
</dbReference>
<dbReference type="InterPro" id="IPR000504">
    <property type="entry name" value="RRM_dom"/>
</dbReference>